<keyword evidence="2" id="KW-0521">NADP</keyword>
<keyword evidence="10" id="KW-1185">Reference proteome</keyword>
<dbReference type="InterPro" id="IPR023210">
    <property type="entry name" value="NADP_OxRdtase_dom"/>
</dbReference>
<evidence type="ECO:0000256" key="4">
    <source>
        <dbReference type="ARBA" id="ARBA00049445"/>
    </source>
</evidence>
<evidence type="ECO:0000256" key="2">
    <source>
        <dbReference type="ARBA" id="ARBA00022857"/>
    </source>
</evidence>
<dbReference type="PANTHER" id="PTHR43827:SF3">
    <property type="entry name" value="NADP-DEPENDENT OXIDOREDUCTASE DOMAIN-CONTAINING PROTEIN"/>
    <property type="match status" value="1"/>
</dbReference>
<accession>A0A840AKG8</accession>
<name>A0A840AKG8_9HYPH</name>
<comment type="similarity">
    <text evidence="1">Belongs to the aldo/keto reductase family.</text>
</comment>
<dbReference type="PANTHER" id="PTHR43827">
    <property type="entry name" value="2,5-DIKETO-D-GLUCONIC ACID REDUCTASE"/>
    <property type="match status" value="1"/>
</dbReference>
<feature type="domain" description="NADP-dependent oxidoreductase" evidence="8">
    <location>
        <begin position="15"/>
        <end position="256"/>
    </location>
</feature>
<sequence>MSQFIQAHGASIPAIGLGTWMLNGPACTDAVEAAIGFGYRHIDTAIGYSNESEVGEGIRRSGIARDDLFLTTKIPPEQLARDDMMRAAEGSLTRLGVDQVDLLLIHWPSKSLSATETIRSLNAVKERGLTRHIGVSNYTIRLLDEAWAATSAPIVANQCEHHPYLDQPALRAATAAHGTAFVAYCPLGQAEVLDEPVIQDIAGRFGRTPAQIVLRWQVQKGCVAIPKSSHPARIRQNLDIFGFELSGDDVAAIDALGSTQRRICDFASIAPDWDA</sequence>
<dbReference type="FunFam" id="3.20.20.100:FF:000002">
    <property type="entry name" value="2,5-diketo-D-gluconic acid reductase A"/>
    <property type="match status" value="1"/>
</dbReference>
<feature type="site" description="Lowers pKa of active site Tyr" evidence="7">
    <location>
        <position position="73"/>
    </location>
</feature>
<keyword evidence="3" id="KW-0560">Oxidoreductase</keyword>
<reference evidence="9 10" key="1">
    <citation type="submission" date="2020-08" db="EMBL/GenBank/DDBJ databases">
        <title>Genomic Encyclopedia of Type Strains, Phase IV (KMG-IV): sequencing the most valuable type-strain genomes for metagenomic binning, comparative biology and taxonomic classification.</title>
        <authorList>
            <person name="Goeker M."/>
        </authorList>
    </citation>
    <scope>NUCLEOTIDE SEQUENCE [LARGE SCALE GENOMIC DNA]</scope>
    <source>
        <strain evidence="9 10">DSM 25966</strain>
    </source>
</reference>
<dbReference type="PIRSF" id="PIRSF000097">
    <property type="entry name" value="AKR"/>
    <property type="match status" value="1"/>
</dbReference>
<dbReference type="PROSITE" id="PS00062">
    <property type="entry name" value="ALDOKETO_REDUCTASE_2"/>
    <property type="match status" value="1"/>
</dbReference>
<evidence type="ECO:0000256" key="6">
    <source>
        <dbReference type="PIRSR" id="PIRSR000097-2"/>
    </source>
</evidence>
<comment type="caution">
    <text evidence="9">The sequence shown here is derived from an EMBL/GenBank/DDBJ whole genome shotgun (WGS) entry which is preliminary data.</text>
</comment>
<dbReference type="PROSITE" id="PS00063">
    <property type="entry name" value="ALDOKETO_REDUCTASE_3"/>
    <property type="match status" value="1"/>
</dbReference>
<protein>
    <submittedName>
        <fullName evidence="9">Diketogulonate reductase-like aldo/keto reductase</fullName>
    </submittedName>
</protein>
<proteinExistence type="inferred from homology"/>
<dbReference type="InterPro" id="IPR036812">
    <property type="entry name" value="NAD(P)_OxRdtase_dom_sf"/>
</dbReference>
<dbReference type="Pfam" id="PF00248">
    <property type="entry name" value="Aldo_ket_red"/>
    <property type="match status" value="1"/>
</dbReference>
<evidence type="ECO:0000256" key="7">
    <source>
        <dbReference type="PIRSR" id="PIRSR000097-3"/>
    </source>
</evidence>
<dbReference type="SUPFAM" id="SSF51430">
    <property type="entry name" value="NAD(P)-linked oxidoreductase"/>
    <property type="match status" value="1"/>
</dbReference>
<dbReference type="Gene3D" id="3.20.20.100">
    <property type="entry name" value="NADP-dependent oxidoreductase domain"/>
    <property type="match status" value="1"/>
</dbReference>
<dbReference type="PRINTS" id="PR00069">
    <property type="entry name" value="ALDKETRDTASE"/>
</dbReference>
<evidence type="ECO:0000313" key="9">
    <source>
        <dbReference type="EMBL" id="MBB3929085.1"/>
    </source>
</evidence>
<dbReference type="PROSITE" id="PS00798">
    <property type="entry name" value="ALDOKETO_REDUCTASE_1"/>
    <property type="match status" value="1"/>
</dbReference>
<feature type="active site" description="Proton donor" evidence="5">
    <location>
        <position position="48"/>
    </location>
</feature>
<dbReference type="InterPro" id="IPR018170">
    <property type="entry name" value="Aldo/ket_reductase_CS"/>
</dbReference>
<feature type="binding site" evidence="6">
    <location>
        <position position="106"/>
    </location>
    <ligand>
        <name>substrate</name>
    </ligand>
</feature>
<gene>
    <name evidence="9" type="ORF">GGR25_000104</name>
</gene>
<organism evidence="9 10">
    <name type="scientific">Kaistia hirudinis</name>
    <dbReference type="NCBI Taxonomy" id="1293440"/>
    <lineage>
        <taxon>Bacteria</taxon>
        <taxon>Pseudomonadati</taxon>
        <taxon>Pseudomonadota</taxon>
        <taxon>Alphaproteobacteria</taxon>
        <taxon>Hyphomicrobiales</taxon>
        <taxon>Kaistiaceae</taxon>
        <taxon>Kaistia</taxon>
    </lineage>
</organism>
<dbReference type="Proteomes" id="UP000553963">
    <property type="component" value="Unassembled WGS sequence"/>
</dbReference>
<evidence type="ECO:0000259" key="8">
    <source>
        <dbReference type="Pfam" id="PF00248"/>
    </source>
</evidence>
<comment type="catalytic activity">
    <reaction evidence="4">
        <text>hydroxyacetone + NADP(+) = methylglyoxal + NADPH + H(+)</text>
        <dbReference type="Rhea" id="RHEA:27986"/>
        <dbReference type="ChEBI" id="CHEBI:15378"/>
        <dbReference type="ChEBI" id="CHEBI:17158"/>
        <dbReference type="ChEBI" id="CHEBI:27957"/>
        <dbReference type="ChEBI" id="CHEBI:57783"/>
        <dbReference type="ChEBI" id="CHEBI:58349"/>
    </reaction>
</comment>
<dbReference type="AlphaFoldDB" id="A0A840AKG8"/>
<evidence type="ECO:0000313" key="10">
    <source>
        <dbReference type="Proteomes" id="UP000553963"/>
    </source>
</evidence>
<dbReference type="EMBL" id="JACIDS010000001">
    <property type="protein sequence ID" value="MBB3929085.1"/>
    <property type="molecule type" value="Genomic_DNA"/>
</dbReference>
<evidence type="ECO:0000256" key="3">
    <source>
        <dbReference type="ARBA" id="ARBA00023002"/>
    </source>
</evidence>
<dbReference type="InterPro" id="IPR020471">
    <property type="entry name" value="AKR"/>
</dbReference>
<dbReference type="RefSeq" id="WP_183396783.1">
    <property type="nucleotide sequence ID" value="NZ_JACIDS010000001.1"/>
</dbReference>
<dbReference type="GO" id="GO:0051596">
    <property type="term" value="P:methylglyoxal catabolic process"/>
    <property type="evidence" value="ECO:0007669"/>
    <property type="project" value="TreeGrafter"/>
</dbReference>
<evidence type="ECO:0000256" key="5">
    <source>
        <dbReference type="PIRSR" id="PIRSR000097-1"/>
    </source>
</evidence>
<evidence type="ECO:0000256" key="1">
    <source>
        <dbReference type="ARBA" id="ARBA00007905"/>
    </source>
</evidence>
<dbReference type="GO" id="GO:1990002">
    <property type="term" value="F:methylglyoxal reductase (NADPH) (acetol producing) activity"/>
    <property type="evidence" value="ECO:0007669"/>
    <property type="project" value="TreeGrafter"/>
</dbReference>